<dbReference type="AlphaFoldDB" id="A0A059Y1G3"/>
<dbReference type="SUPFAM" id="SSF53649">
    <property type="entry name" value="Alkaline phosphatase-like"/>
    <property type="match status" value="1"/>
</dbReference>
<sequence length="329" mass="36912">MMKRFLVPGISRKTLPLFFVLLLAQTFFDPLPVKAAVQPPPGHVVIFVLENKGFRDIIGNPDAPFINRLAAHNILLTDYHALAHPSLPNYVAMLSGRTDGVHSDNPNLRFSDPTIAESLVRKGYSVKGYFQSLPEKGYLGNGFPPGKPLYVIRHNPFYLFGQIRSDSGWKSRVVPIGELDEDLGRGQLPAFSFVIGDLCHDMHGGGGCPPQSKRDLIRAGDRFVEKWVEKIRHSGNWKKERTVIIVTWDEGRYPVWQRLRDGFSRHSEKGAGGRVPFVVVSSRDGAPQRIGGYYDHRSLVQTLARFFQIGSPVPSSVRPFPREVFGKQE</sequence>
<dbReference type="OrthoDB" id="9770871at2"/>
<reference evidence="3" key="1">
    <citation type="submission" date="2014-02" db="EMBL/GenBank/DDBJ databases">
        <title>Complete genome sequence and comparative genomic analysis of the nitrogen-fixing bacterium Leptospirillum ferriphilum YSK.</title>
        <authorList>
            <person name="Guo X."/>
            <person name="Yin H."/>
            <person name="Liang Y."/>
            <person name="Hu Q."/>
            <person name="Ma L."/>
            <person name="Xiao Y."/>
            <person name="Zhang X."/>
            <person name="Qiu G."/>
            <person name="Liu X."/>
        </authorList>
    </citation>
    <scope>NUCLEOTIDE SEQUENCE [LARGE SCALE GENOMIC DNA]</scope>
    <source>
        <strain evidence="3">YSK</strain>
    </source>
</reference>
<evidence type="ECO:0000256" key="1">
    <source>
        <dbReference type="ARBA" id="ARBA00022801"/>
    </source>
</evidence>
<dbReference type="RefSeq" id="WP_051613742.1">
    <property type="nucleotide sequence ID" value="NZ_CP007243.1"/>
</dbReference>
<name>A0A059Y1G3_9BACT</name>
<dbReference type="EMBL" id="CP007243">
    <property type="protein sequence ID" value="AIA31391.1"/>
    <property type="molecule type" value="Genomic_DNA"/>
</dbReference>
<dbReference type="GO" id="GO:0009395">
    <property type="term" value="P:phospholipid catabolic process"/>
    <property type="evidence" value="ECO:0007669"/>
    <property type="project" value="TreeGrafter"/>
</dbReference>
<evidence type="ECO:0000313" key="3">
    <source>
        <dbReference type="Proteomes" id="UP000027059"/>
    </source>
</evidence>
<evidence type="ECO:0008006" key="4">
    <source>
        <dbReference type="Google" id="ProtNLM"/>
    </source>
</evidence>
<dbReference type="InterPro" id="IPR017850">
    <property type="entry name" value="Alkaline_phosphatase_core_sf"/>
</dbReference>
<dbReference type="GO" id="GO:0016788">
    <property type="term" value="F:hydrolase activity, acting on ester bonds"/>
    <property type="evidence" value="ECO:0007669"/>
    <property type="project" value="InterPro"/>
</dbReference>
<dbReference type="KEGG" id="lfp:Y981_00920"/>
<dbReference type="InterPro" id="IPR007312">
    <property type="entry name" value="Phosphoesterase"/>
</dbReference>
<gene>
    <name evidence="2" type="ORF">Y981_00920</name>
</gene>
<accession>A0A059Y1G3</accession>
<dbReference type="PANTHER" id="PTHR31956">
    <property type="entry name" value="NON-SPECIFIC PHOSPHOLIPASE C4-RELATED"/>
    <property type="match status" value="1"/>
</dbReference>
<keyword evidence="1" id="KW-0378">Hydrolase</keyword>
<dbReference type="HOGENOM" id="CLU_027977_1_0_0"/>
<dbReference type="Proteomes" id="UP000027059">
    <property type="component" value="Chromosome"/>
</dbReference>
<proteinExistence type="predicted"/>
<dbReference type="Pfam" id="PF04185">
    <property type="entry name" value="Phosphoesterase"/>
    <property type="match status" value="1"/>
</dbReference>
<protein>
    <recommendedName>
        <fullName evidence="4">Acid phosphatase</fullName>
    </recommendedName>
</protein>
<keyword evidence="3" id="KW-1185">Reference proteome</keyword>
<dbReference type="Gene3D" id="3.40.720.10">
    <property type="entry name" value="Alkaline Phosphatase, subunit A"/>
    <property type="match status" value="2"/>
</dbReference>
<evidence type="ECO:0000313" key="2">
    <source>
        <dbReference type="EMBL" id="AIA31391.1"/>
    </source>
</evidence>
<organism evidence="2 3">
    <name type="scientific">Leptospirillum ferriphilum YSK</name>
    <dbReference type="NCBI Taxonomy" id="1441628"/>
    <lineage>
        <taxon>Bacteria</taxon>
        <taxon>Pseudomonadati</taxon>
        <taxon>Nitrospirota</taxon>
        <taxon>Nitrospiria</taxon>
        <taxon>Nitrospirales</taxon>
        <taxon>Nitrospiraceae</taxon>
        <taxon>Leptospirillum</taxon>
    </lineage>
</organism>
<dbReference type="PANTHER" id="PTHR31956:SF8">
    <property type="entry name" value="ACID PHOSPHATASE PHOA (AFU_ORTHOLOGUE AFUA_1G03570)"/>
    <property type="match status" value="1"/>
</dbReference>
<reference evidence="2 3" key="2">
    <citation type="journal article" date="2015" name="Biomed. Res. Int.">
        <title>Effects of Arsenite Resistance on the Growth and Functional Gene Expression of Leptospirillum ferriphilum and Acidithiobacillus thiooxidans in Pure Culture and Coculture.</title>
        <authorList>
            <person name="Jiang H."/>
            <person name="Liang Y."/>
            <person name="Yin H."/>
            <person name="Xiao Y."/>
            <person name="Guo X."/>
            <person name="Xu Y."/>
            <person name="Hu Q."/>
            <person name="Liu H."/>
            <person name="Liu X."/>
        </authorList>
    </citation>
    <scope>NUCLEOTIDE SEQUENCE [LARGE SCALE GENOMIC DNA]</scope>
    <source>
        <strain evidence="2 3">YSK</strain>
    </source>
</reference>